<accession>A0A918BW67</accession>
<evidence type="ECO:0000313" key="2">
    <source>
        <dbReference type="Proteomes" id="UP000658320"/>
    </source>
</evidence>
<proteinExistence type="predicted"/>
<protein>
    <submittedName>
        <fullName evidence="1">Uncharacterized protein</fullName>
    </submittedName>
</protein>
<reference evidence="1" key="1">
    <citation type="journal article" date="2014" name="Int. J. Syst. Evol. Microbiol.">
        <title>Complete genome sequence of Corynebacterium casei LMG S-19264T (=DSM 44701T), isolated from a smear-ripened cheese.</title>
        <authorList>
            <consortium name="US DOE Joint Genome Institute (JGI-PGF)"/>
            <person name="Walter F."/>
            <person name="Albersmeier A."/>
            <person name="Kalinowski J."/>
            <person name="Ruckert C."/>
        </authorList>
    </citation>
    <scope>NUCLEOTIDE SEQUENCE</scope>
    <source>
        <strain evidence="1">JCM 4346</strain>
    </source>
</reference>
<dbReference type="Proteomes" id="UP000658320">
    <property type="component" value="Unassembled WGS sequence"/>
</dbReference>
<keyword evidence="2" id="KW-1185">Reference proteome</keyword>
<name>A0A918BW67_9ACTN</name>
<organism evidence="1 2">
    <name type="scientific">Streptomyces aurantiogriseus</name>
    <dbReference type="NCBI Taxonomy" id="66870"/>
    <lineage>
        <taxon>Bacteria</taxon>
        <taxon>Bacillati</taxon>
        <taxon>Actinomycetota</taxon>
        <taxon>Actinomycetes</taxon>
        <taxon>Kitasatosporales</taxon>
        <taxon>Streptomycetaceae</taxon>
        <taxon>Streptomyces</taxon>
    </lineage>
</organism>
<sequence>MEAGPDYGPMWPHVASSASSTLAPCHVTTCGNAARRAPCRAVPCGICPTRTSGAGAQQDFADATSAVCSGQQGRGALQEAGEDLLWAGRPQVLRRRGEAIRARHDRSPATTV</sequence>
<comment type="caution">
    <text evidence="1">The sequence shown here is derived from an EMBL/GenBank/DDBJ whole genome shotgun (WGS) entry which is preliminary data.</text>
</comment>
<reference evidence="1" key="2">
    <citation type="submission" date="2020-09" db="EMBL/GenBank/DDBJ databases">
        <authorList>
            <person name="Sun Q."/>
            <person name="Ohkuma M."/>
        </authorList>
    </citation>
    <scope>NUCLEOTIDE SEQUENCE</scope>
    <source>
        <strain evidence="1">JCM 4346</strain>
    </source>
</reference>
<dbReference type="EMBL" id="BMSX01000002">
    <property type="protein sequence ID" value="GGQ95379.1"/>
    <property type="molecule type" value="Genomic_DNA"/>
</dbReference>
<dbReference type="AlphaFoldDB" id="A0A918BW67"/>
<evidence type="ECO:0000313" key="1">
    <source>
        <dbReference type="EMBL" id="GGQ95379.1"/>
    </source>
</evidence>
<gene>
    <name evidence="1" type="ORF">GCM10010251_07330</name>
</gene>